<gene>
    <name evidence="9" type="ORF">EV694_1866</name>
</gene>
<evidence type="ECO:0000256" key="7">
    <source>
        <dbReference type="ARBA" id="ARBA00022777"/>
    </source>
</evidence>
<dbReference type="OrthoDB" id="3183705at2"/>
<dbReference type="CDD" id="cd00006">
    <property type="entry name" value="PTS_IIA_man"/>
    <property type="match status" value="1"/>
</dbReference>
<keyword evidence="7" id="KW-0418">Kinase</keyword>
<evidence type="ECO:0000313" key="10">
    <source>
        <dbReference type="Proteomes" id="UP000294702"/>
    </source>
</evidence>
<dbReference type="EMBL" id="SMFT01000005">
    <property type="protein sequence ID" value="TCJ95865.1"/>
    <property type="molecule type" value="Genomic_DNA"/>
</dbReference>
<feature type="domain" description="PTS EIIA type-4" evidence="8">
    <location>
        <begin position="1"/>
        <end position="132"/>
    </location>
</feature>
<comment type="subcellular location">
    <subcellularLocation>
        <location evidence="1">Cytoplasm</location>
    </subcellularLocation>
</comment>
<dbReference type="InterPro" id="IPR033887">
    <property type="entry name" value="PTS_IIA_man"/>
</dbReference>
<evidence type="ECO:0000256" key="5">
    <source>
        <dbReference type="ARBA" id="ARBA00022679"/>
    </source>
</evidence>
<evidence type="ECO:0000256" key="3">
    <source>
        <dbReference type="ARBA" id="ARBA00022490"/>
    </source>
</evidence>
<keyword evidence="10" id="KW-1185">Reference proteome</keyword>
<reference evidence="9 10" key="1">
    <citation type="submission" date="2019-03" db="EMBL/GenBank/DDBJ databases">
        <title>Genomic Encyclopedia of Type Strains, Phase IV (KMG-IV): sequencing the most valuable type-strain genomes for metagenomic binning, comparative biology and taxonomic classification.</title>
        <authorList>
            <person name="Goeker M."/>
        </authorList>
    </citation>
    <scope>NUCLEOTIDE SEQUENCE [LARGE SCALE GENOMIC DNA]</scope>
    <source>
        <strain evidence="9 10">DSM 15534</strain>
    </source>
</reference>
<organism evidence="9 10">
    <name type="scientific">Volucribacter psittacicida</name>
    <dbReference type="NCBI Taxonomy" id="203482"/>
    <lineage>
        <taxon>Bacteria</taxon>
        <taxon>Pseudomonadati</taxon>
        <taxon>Pseudomonadota</taxon>
        <taxon>Gammaproteobacteria</taxon>
        <taxon>Pasteurellales</taxon>
        <taxon>Pasteurellaceae</taxon>
        <taxon>Volucribacter</taxon>
    </lineage>
</organism>
<protein>
    <submittedName>
        <fullName evidence="9">PTS system N-acetylgalactosamine-specific EIIA component (Man family)</fullName>
    </submittedName>
</protein>
<evidence type="ECO:0000313" key="9">
    <source>
        <dbReference type="EMBL" id="TCJ95865.1"/>
    </source>
</evidence>
<keyword evidence="4" id="KW-0762">Sugar transport</keyword>
<dbReference type="InterPro" id="IPR004701">
    <property type="entry name" value="PTS_EIIA_man-typ"/>
</dbReference>
<dbReference type="GO" id="GO:0016301">
    <property type="term" value="F:kinase activity"/>
    <property type="evidence" value="ECO:0007669"/>
    <property type="project" value="UniProtKB-KW"/>
</dbReference>
<evidence type="ECO:0000256" key="4">
    <source>
        <dbReference type="ARBA" id="ARBA00022597"/>
    </source>
</evidence>
<keyword evidence="5" id="KW-0808">Transferase</keyword>
<dbReference type="NCBIfam" id="NF040761">
    <property type="entry name" value="AgaF"/>
    <property type="match status" value="1"/>
</dbReference>
<evidence type="ECO:0000256" key="1">
    <source>
        <dbReference type="ARBA" id="ARBA00004496"/>
    </source>
</evidence>
<dbReference type="InterPro" id="IPR036662">
    <property type="entry name" value="PTS_EIIA_man-typ_sf"/>
</dbReference>
<dbReference type="AlphaFoldDB" id="A0A4V2PB27"/>
<dbReference type="GO" id="GO:0005737">
    <property type="term" value="C:cytoplasm"/>
    <property type="evidence" value="ECO:0007669"/>
    <property type="project" value="UniProtKB-SubCell"/>
</dbReference>
<evidence type="ECO:0000256" key="6">
    <source>
        <dbReference type="ARBA" id="ARBA00022683"/>
    </source>
</evidence>
<name>A0A4V2PB27_9PAST</name>
<keyword evidence="3" id="KW-0963">Cytoplasm</keyword>
<evidence type="ECO:0000256" key="2">
    <source>
        <dbReference type="ARBA" id="ARBA00022448"/>
    </source>
</evidence>
<keyword evidence="2" id="KW-0813">Transport</keyword>
<dbReference type="InterPro" id="IPR051471">
    <property type="entry name" value="Bacterial_PTS_sugar_comp"/>
</dbReference>
<dbReference type="GO" id="GO:0016020">
    <property type="term" value="C:membrane"/>
    <property type="evidence" value="ECO:0007669"/>
    <property type="project" value="InterPro"/>
</dbReference>
<proteinExistence type="predicted"/>
<dbReference type="RefSeq" id="WP_132691760.1">
    <property type="nucleotide sequence ID" value="NZ_SMFT01000005.1"/>
</dbReference>
<dbReference type="SUPFAM" id="SSF53062">
    <property type="entry name" value="PTS system fructose IIA component-like"/>
    <property type="match status" value="1"/>
</dbReference>
<dbReference type="Gene3D" id="3.40.50.510">
    <property type="entry name" value="Phosphotransferase system, mannose-type IIA component"/>
    <property type="match status" value="1"/>
</dbReference>
<sequence length="146" mass="15705">MLGIVVSGHIHFASGLQSAVEAIVGKQPQLAFVDFTEDLTTDQLEQKLREACAEVDTGDGVLFLTDLYGGSPTNRAANIILTTPNTELICGTNLSMIINAALEREELTLAELTEALLSGEMGHIKDMRKELASVMQDDQQDDGEGL</sequence>
<dbReference type="PANTHER" id="PTHR33799:SF1">
    <property type="entry name" value="PTS SYSTEM MANNOSE-SPECIFIC EIIAB COMPONENT-RELATED"/>
    <property type="match status" value="1"/>
</dbReference>
<evidence type="ECO:0000259" key="8">
    <source>
        <dbReference type="PROSITE" id="PS51096"/>
    </source>
</evidence>
<dbReference type="PANTHER" id="PTHR33799">
    <property type="entry name" value="PTS PERMEASE-RELATED-RELATED"/>
    <property type="match status" value="1"/>
</dbReference>
<dbReference type="Proteomes" id="UP000294702">
    <property type="component" value="Unassembled WGS sequence"/>
</dbReference>
<accession>A0A4V2PB27</accession>
<keyword evidence="6" id="KW-0598">Phosphotransferase system</keyword>
<dbReference type="Pfam" id="PF03610">
    <property type="entry name" value="EIIA-man"/>
    <property type="match status" value="1"/>
</dbReference>
<dbReference type="GO" id="GO:0009401">
    <property type="term" value="P:phosphoenolpyruvate-dependent sugar phosphotransferase system"/>
    <property type="evidence" value="ECO:0007669"/>
    <property type="project" value="UniProtKB-KW"/>
</dbReference>
<dbReference type="PROSITE" id="PS51096">
    <property type="entry name" value="PTS_EIIA_TYPE_4"/>
    <property type="match status" value="1"/>
</dbReference>
<comment type="caution">
    <text evidence="9">The sequence shown here is derived from an EMBL/GenBank/DDBJ whole genome shotgun (WGS) entry which is preliminary data.</text>
</comment>